<comment type="caution">
    <text evidence="2">The sequence shown here is derived from an EMBL/GenBank/DDBJ whole genome shotgun (WGS) entry which is preliminary data.</text>
</comment>
<dbReference type="EMBL" id="RKLT01000004">
    <property type="protein sequence ID" value="MBX0295690.1"/>
    <property type="molecule type" value="Genomic_DNA"/>
</dbReference>
<proteinExistence type="predicted"/>
<dbReference type="Pfam" id="PF23921">
    <property type="entry name" value="DUF7260"/>
    <property type="match status" value="1"/>
</dbReference>
<reference evidence="2 3" key="1">
    <citation type="submission" date="2021-06" db="EMBL/GenBank/DDBJ databases">
        <title>Halomicroarcula sp. a new haloarchaeum isolated from saline soil.</title>
        <authorList>
            <person name="Duran-Viseras A."/>
            <person name="Sanchez-Porro C."/>
            <person name="Ventosa A."/>
        </authorList>
    </citation>
    <scope>NUCLEOTIDE SEQUENCE [LARGE SCALE GENOMIC DNA]</scope>
    <source>
        <strain evidence="2 3">F27</strain>
    </source>
</reference>
<dbReference type="Proteomes" id="UP001430455">
    <property type="component" value="Unassembled WGS sequence"/>
</dbReference>
<feature type="domain" description="DUF7260" evidence="1">
    <location>
        <begin position="25"/>
        <end position="242"/>
    </location>
</feature>
<accession>A0AAW4PDF6</accession>
<dbReference type="RefSeq" id="WP_220580326.1">
    <property type="nucleotide sequence ID" value="NZ_RKLT01000004.1"/>
</dbReference>
<dbReference type="InterPro" id="IPR055684">
    <property type="entry name" value="DUF7260"/>
</dbReference>
<dbReference type="AlphaFoldDB" id="A0AAW4PDF6"/>
<evidence type="ECO:0000313" key="3">
    <source>
        <dbReference type="Proteomes" id="UP001430455"/>
    </source>
</evidence>
<name>A0AAW4PDF6_9EURY</name>
<organism evidence="2 3">
    <name type="scientific">Haloarcula nitratireducens</name>
    <dbReference type="NCBI Taxonomy" id="2487749"/>
    <lineage>
        <taxon>Archaea</taxon>
        <taxon>Methanobacteriati</taxon>
        <taxon>Methanobacteriota</taxon>
        <taxon>Stenosarchaea group</taxon>
        <taxon>Halobacteria</taxon>
        <taxon>Halobacteriales</taxon>
        <taxon>Haloarculaceae</taxon>
        <taxon>Haloarcula</taxon>
    </lineage>
</organism>
<gene>
    <name evidence="2" type="ORF">EGH23_12465</name>
</gene>
<protein>
    <recommendedName>
        <fullName evidence="1">DUF7260 domain-containing protein</fullName>
    </recommendedName>
</protein>
<evidence type="ECO:0000313" key="2">
    <source>
        <dbReference type="EMBL" id="MBX0295690.1"/>
    </source>
</evidence>
<sequence>MAAVSDPDDSLLFVDSLREYVLEPLIAAESLAAREHTELTAERDAFEALRERVEAIEPVQTVTTQSPSWSTSSSGSTACADVRTAYRETVVAVDHYDEVYDEPLLQNVTAELSPDIGGALDPGSGVQFSPQVKRLVLASVEDCVERRTALCEVVERELDALADQKRALIDLLDELDGCTIPEWYGESFDEELTAVMSARQRHLQHGLQQFEGTEFCSYLYGDEGWTHPVLTAVARLREAVVTDE</sequence>
<evidence type="ECO:0000259" key="1">
    <source>
        <dbReference type="Pfam" id="PF23921"/>
    </source>
</evidence>
<keyword evidence="3" id="KW-1185">Reference proteome</keyword>